<gene>
    <name evidence="1" type="ORF">GPECTOR_92g604</name>
</gene>
<dbReference type="GO" id="GO:0004620">
    <property type="term" value="F:phospholipase activity"/>
    <property type="evidence" value="ECO:0007669"/>
    <property type="project" value="TreeGrafter"/>
</dbReference>
<reference evidence="2" key="1">
    <citation type="journal article" date="2016" name="Nat. Commun.">
        <title>The Gonium pectorale genome demonstrates co-option of cell cycle regulation during the evolution of multicellularity.</title>
        <authorList>
            <person name="Hanschen E.R."/>
            <person name="Marriage T.N."/>
            <person name="Ferris P.J."/>
            <person name="Hamaji T."/>
            <person name="Toyoda A."/>
            <person name="Fujiyama A."/>
            <person name="Neme R."/>
            <person name="Noguchi H."/>
            <person name="Minakuchi Y."/>
            <person name="Suzuki M."/>
            <person name="Kawai-Toyooka H."/>
            <person name="Smith D.R."/>
            <person name="Sparks H."/>
            <person name="Anderson J."/>
            <person name="Bakaric R."/>
            <person name="Luria V."/>
            <person name="Karger A."/>
            <person name="Kirschner M.W."/>
            <person name="Durand P.M."/>
            <person name="Michod R.E."/>
            <person name="Nozaki H."/>
            <person name="Olson B.J."/>
        </authorList>
    </citation>
    <scope>NUCLEOTIDE SEQUENCE [LARGE SCALE GENOMIC DNA]</scope>
    <source>
        <strain evidence="2">NIES-2863</strain>
    </source>
</reference>
<dbReference type="GO" id="GO:0046513">
    <property type="term" value="P:ceramide biosynthetic process"/>
    <property type="evidence" value="ECO:0007669"/>
    <property type="project" value="TreeGrafter"/>
</dbReference>
<dbReference type="AlphaFoldDB" id="A0A150G0M9"/>
<protein>
    <recommendedName>
        <fullName evidence="3">Ankyrin repeat domain-containing protein</fullName>
    </recommendedName>
</protein>
<comment type="caution">
    <text evidence="1">The sequence shown here is derived from an EMBL/GenBank/DDBJ whole genome shotgun (WGS) entry which is preliminary data.</text>
</comment>
<dbReference type="EMBL" id="LSYV01000093">
    <property type="protein sequence ID" value="KXZ43381.1"/>
    <property type="molecule type" value="Genomic_DNA"/>
</dbReference>
<dbReference type="GO" id="GO:0071944">
    <property type="term" value="C:cell periphery"/>
    <property type="evidence" value="ECO:0007669"/>
    <property type="project" value="TreeGrafter"/>
</dbReference>
<keyword evidence="2" id="KW-1185">Reference proteome</keyword>
<dbReference type="PANTHER" id="PTHR12393:SF6">
    <property type="entry name" value="SPHINGOMYELIN PHOSPHODIESTERASE 2"/>
    <property type="match status" value="1"/>
</dbReference>
<dbReference type="Gene3D" id="1.25.40.20">
    <property type="entry name" value="Ankyrin repeat-containing domain"/>
    <property type="match status" value="1"/>
</dbReference>
<dbReference type="SUPFAM" id="SSF140860">
    <property type="entry name" value="Pseudo ankyrin repeat-like"/>
    <property type="match status" value="1"/>
</dbReference>
<accession>A0A150G0M9</accession>
<dbReference type="GO" id="GO:0030149">
    <property type="term" value="P:sphingolipid catabolic process"/>
    <property type="evidence" value="ECO:0007669"/>
    <property type="project" value="TreeGrafter"/>
</dbReference>
<proteinExistence type="predicted"/>
<dbReference type="InterPro" id="IPR036770">
    <property type="entry name" value="Ankyrin_rpt-contain_sf"/>
</dbReference>
<organism evidence="1 2">
    <name type="scientific">Gonium pectorale</name>
    <name type="common">Green alga</name>
    <dbReference type="NCBI Taxonomy" id="33097"/>
    <lineage>
        <taxon>Eukaryota</taxon>
        <taxon>Viridiplantae</taxon>
        <taxon>Chlorophyta</taxon>
        <taxon>core chlorophytes</taxon>
        <taxon>Chlorophyceae</taxon>
        <taxon>CS clade</taxon>
        <taxon>Chlamydomonadales</taxon>
        <taxon>Volvocaceae</taxon>
        <taxon>Gonium</taxon>
    </lineage>
</organism>
<name>A0A150G0M9_GONPE</name>
<evidence type="ECO:0000313" key="1">
    <source>
        <dbReference type="EMBL" id="KXZ43381.1"/>
    </source>
</evidence>
<dbReference type="PANTHER" id="PTHR12393">
    <property type="entry name" value="SPHINGOMYELIN PHOSPHODIESTERASE RELATED"/>
    <property type="match status" value="1"/>
</dbReference>
<evidence type="ECO:0008006" key="3">
    <source>
        <dbReference type="Google" id="ProtNLM"/>
    </source>
</evidence>
<dbReference type="GO" id="GO:0016020">
    <property type="term" value="C:membrane"/>
    <property type="evidence" value="ECO:0007669"/>
    <property type="project" value="TreeGrafter"/>
</dbReference>
<dbReference type="Proteomes" id="UP000075714">
    <property type="component" value="Unassembled WGS sequence"/>
</dbReference>
<dbReference type="GO" id="GO:0005783">
    <property type="term" value="C:endoplasmic reticulum"/>
    <property type="evidence" value="ECO:0007669"/>
    <property type="project" value="TreeGrafter"/>
</dbReference>
<sequence>MRSAAQPTLVRAAAAGCDLATLQQFILEGSEGELAPVVKQYAMAAAAASRTPDWRAKIKRPQEPDRGVGSLAAVRAAAKAGNAEAVRYRLSLLGTLSSQERSQGVQLAAKAGHLPVLQVFAASGHRVQWGIACRNALRAGRQEALGWMEQLFTEVPQPRYLLTEAARVASGSEQMDWLLGRGCLLEEAAYNSAAEGGNGEALQWLRDHGCPMPVDGSPYIAACENGDIATLRRLSQLGVPWGQAGARLQELLQDGGLPLLYGLLQGAVWQGGDQDVFMGLLEARWQQRHGEAP</sequence>
<evidence type="ECO:0000313" key="2">
    <source>
        <dbReference type="Proteomes" id="UP000075714"/>
    </source>
</evidence>